<keyword evidence="2" id="KW-0472">Membrane</keyword>
<accession>A0A371AQS2</accession>
<dbReference type="EMBL" id="QRCT01000051">
    <property type="protein sequence ID" value="RDU21909.1"/>
    <property type="molecule type" value="Genomic_DNA"/>
</dbReference>
<organism evidence="3 4">
    <name type="scientific">Anaerosacchariphilus polymeriproducens</name>
    <dbReference type="NCBI Taxonomy" id="1812858"/>
    <lineage>
        <taxon>Bacteria</taxon>
        <taxon>Bacillati</taxon>
        <taxon>Bacillota</taxon>
        <taxon>Clostridia</taxon>
        <taxon>Lachnospirales</taxon>
        <taxon>Lachnospiraceae</taxon>
        <taxon>Anaerosacchariphilus</taxon>
    </lineage>
</organism>
<dbReference type="Proteomes" id="UP000255036">
    <property type="component" value="Unassembled WGS sequence"/>
</dbReference>
<comment type="caution">
    <text evidence="3">The sequence shown here is derived from an EMBL/GenBank/DDBJ whole genome shotgun (WGS) entry which is preliminary data.</text>
</comment>
<feature type="coiled-coil region" evidence="1">
    <location>
        <begin position="1"/>
        <end position="28"/>
    </location>
</feature>
<keyword evidence="2" id="KW-1133">Transmembrane helix</keyword>
<dbReference type="AlphaFoldDB" id="A0A371AQS2"/>
<proteinExistence type="predicted"/>
<evidence type="ECO:0000256" key="2">
    <source>
        <dbReference type="SAM" id="Phobius"/>
    </source>
</evidence>
<gene>
    <name evidence="3" type="ORF">DWV06_18175</name>
</gene>
<keyword evidence="2" id="KW-0812">Transmembrane</keyword>
<name>A0A371AQS2_9FIRM</name>
<sequence>MNIEAQSLDSLRKIVKKLQEENKYLKEHLRKDISMSMLLLTHKMFCFNCYTIFLNESLKKYYGIR</sequence>
<evidence type="ECO:0000313" key="3">
    <source>
        <dbReference type="EMBL" id="RDU21909.1"/>
    </source>
</evidence>
<protein>
    <submittedName>
        <fullName evidence="3">Uncharacterized protein</fullName>
    </submittedName>
</protein>
<keyword evidence="4" id="KW-1185">Reference proteome</keyword>
<keyword evidence="1" id="KW-0175">Coiled coil</keyword>
<feature type="transmembrane region" description="Helical" evidence="2">
    <location>
        <begin position="33"/>
        <end position="55"/>
    </location>
</feature>
<evidence type="ECO:0000256" key="1">
    <source>
        <dbReference type="SAM" id="Coils"/>
    </source>
</evidence>
<reference evidence="3 4" key="1">
    <citation type="submission" date="2018-07" db="EMBL/GenBank/DDBJ databases">
        <title>Anaerosacharophilus polymeroproducens gen. nov. sp. nov., an anaerobic bacterium isolated from salt field.</title>
        <authorList>
            <person name="Kim W."/>
            <person name="Yang S.-H."/>
            <person name="Oh J."/>
            <person name="Lee J.-H."/>
            <person name="Kwon K.K."/>
        </authorList>
    </citation>
    <scope>NUCLEOTIDE SEQUENCE [LARGE SCALE GENOMIC DNA]</scope>
    <source>
        <strain evidence="3 4">MCWD5</strain>
    </source>
</reference>
<evidence type="ECO:0000313" key="4">
    <source>
        <dbReference type="Proteomes" id="UP000255036"/>
    </source>
</evidence>